<evidence type="ECO:0000313" key="2">
    <source>
        <dbReference type="EMBL" id="GGY06164.1"/>
    </source>
</evidence>
<name>A0A918U863_9NEIS</name>
<proteinExistence type="predicted"/>
<reference evidence="2" key="1">
    <citation type="journal article" date="2014" name="Int. J. Syst. Evol. Microbiol.">
        <title>Complete genome sequence of Corynebacterium casei LMG S-19264T (=DSM 44701T), isolated from a smear-ripened cheese.</title>
        <authorList>
            <consortium name="US DOE Joint Genome Institute (JGI-PGF)"/>
            <person name="Walter F."/>
            <person name="Albersmeier A."/>
            <person name="Kalinowski J."/>
            <person name="Ruckert C."/>
        </authorList>
    </citation>
    <scope>NUCLEOTIDE SEQUENCE</scope>
    <source>
        <strain evidence="2">KCTC 32182</strain>
    </source>
</reference>
<gene>
    <name evidence="2" type="ORF">GCM10011289_05760</name>
</gene>
<accession>A0A918U863</accession>
<feature type="region of interest" description="Disordered" evidence="1">
    <location>
        <begin position="83"/>
        <end position="104"/>
    </location>
</feature>
<keyword evidence="3" id="KW-1185">Reference proteome</keyword>
<sequence length="147" mass="16142">MPLITRHDEDRKTMEALREELAHTFEKRELDAAALPQQKKPGLFGLWGSAVRKEPFALSLARALRKEGFDHAEVTGYHGAGVTYSPTDHNARRLPVSRQGDARSSDVKRVFVPDPGTQPLVWERHAGAGGCARIATLSTCRTPEGAS</sequence>
<protein>
    <submittedName>
        <fullName evidence="2">Uncharacterized protein</fullName>
    </submittedName>
</protein>
<dbReference type="AlphaFoldDB" id="A0A918U863"/>
<dbReference type="EMBL" id="BMYX01000002">
    <property type="protein sequence ID" value="GGY06164.1"/>
    <property type="molecule type" value="Genomic_DNA"/>
</dbReference>
<reference evidence="2" key="2">
    <citation type="submission" date="2020-09" db="EMBL/GenBank/DDBJ databases">
        <authorList>
            <person name="Sun Q."/>
            <person name="Kim S."/>
        </authorList>
    </citation>
    <scope>NUCLEOTIDE SEQUENCE</scope>
    <source>
        <strain evidence="2">KCTC 32182</strain>
    </source>
</reference>
<comment type="caution">
    <text evidence="2">The sequence shown here is derived from an EMBL/GenBank/DDBJ whole genome shotgun (WGS) entry which is preliminary data.</text>
</comment>
<organism evidence="2 3">
    <name type="scientific">Paludibacterium paludis</name>
    <dbReference type="NCBI Taxonomy" id="1225769"/>
    <lineage>
        <taxon>Bacteria</taxon>
        <taxon>Pseudomonadati</taxon>
        <taxon>Pseudomonadota</taxon>
        <taxon>Betaproteobacteria</taxon>
        <taxon>Neisseriales</taxon>
        <taxon>Chromobacteriaceae</taxon>
        <taxon>Paludibacterium</taxon>
    </lineage>
</organism>
<dbReference type="Proteomes" id="UP000645257">
    <property type="component" value="Unassembled WGS sequence"/>
</dbReference>
<evidence type="ECO:0000256" key="1">
    <source>
        <dbReference type="SAM" id="MobiDB-lite"/>
    </source>
</evidence>
<evidence type="ECO:0000313" key="3">
    <source>
        <dbReference type="Proteomes" id="UP000645257"/>
    </source>
</evidence>